<name>S8DMT5_FOMSC</name>
<keyword evidence="2" id="KW-0472">Membrane</keyword>
<feature type="region of interest" description="Disordered" evidence="1">
    <location>
        <begin position="289"/>
        <end position="317"/>
    </location>
</feature>
<gene>
    <name evidence="3" type="ORF">FOMPIDRAFT_1135114</name>
</gene>
<evidence type="ECO:0008006" key="5">
    <source>
        <dbReference type="Google" id="ProtNLM"/>
    </source>
</evidence>
<dbReference type="AlphaFoldDB" id="S8DMT5"/>
<feature type="transmembrane region" description="Helical" evidence="2">
    <location>
        <begin position="93"/>
        <end position="119"/>
    </location>
</feature>
<dbReference type="EMBL" id="KE504249">
    <property type="protein sequence ID" value="EPS93972.1"/>
    <property type="molecule type" value="Genomic_DNA"/>
</dbReference>
<sequence>KRRSKASVTIFIIIVLMFLLDTATSIIDVNNAIREITLTLTSTSQKSFTERYALTSNLPYPVQSALYAYESNLGDAIIIWRTYAFWRGGREKWILALPCVSFLGSIVTSGLITFCAARAVQNPAEGNFTNPPFCKNVQLTSYVTTLATTAVATLLICYKTWCYRQTIAIHVRQMRSKRTMAERIMIILIESGIIYLLFFIEAVVSDTGNVSRAESSTPQLVFAITIWTYMTSHILGIYPVLIVLLVHSQKSYIDDATETLASLPRFRTNDGSPRSVRFYWNTVTQPEAERTMSEGQHDCDVEGRHSPPKGATTFSEGTTTMVSTAELALVPECKDNSDQLATARIS</sequence>
<keyword evidence="2" id="KW-1133">Transmembrane helix</keyword>
<evidence type="ECO:0000256" key="2">
    <source>
        <dbReference type="SAM" id="Phobius"/>
    </source>
</evidence>
<evidence type="ECO:0000256" key="1">
    <source>
        <dbReference type="SAM" id="MobiDB-lite"/>
    </source>
</evidence>
<feature type="transmembrane region" description="Helical" evidence="2">
    <location>
        <begin position="139"/>
        <end position="161"/>
    </location>
</feature>
<dbReference type="eggNOG" id="ENOG502SP7E">
    <property type="taxonomic scope" value="Eukaryota"/>
</dbReference>
<feature type="transmembrane region" description="Helical" evidence="2">
    <location>
        <begin position="220"/>
        <end position="246"/>
    </location>
</feature>
<dbReference type="InParanoid" id="S8DMT5"/>
<keyword evidence="4" id="KW-1185">Reference proteome</keyword>
<feature type="transmembrane region" description="Helical" evidence="2">
    <location>
        <begin position="6"/>
        <end position="27"/>
    </location>
</feature>
<accession>S8DMT5</accession>
<protein>
    <recommendedName>
        <fullName evidence="5">G-protein coupled receptors family 1 profile domain-containing protein</fullName>
    </recommendedName>
</protein>
<evidence type="ECO:0000313" key="4">
    <source>
        <dbReference type="Proteomes" id="UP000015241"/>
    </source>
</evidence>
<feature type="non-terminal residue" evidence="3">
    <location>
        <position position="1"/>
    </location>
</feature>
<reference evidence="3 4" key="1">
    <citation type="journal article" date="2012" name="Science">
        <title>The Paleozoic origin of enzymatic lignin decomposition reconstructed from 31 fungal genomes.</title>
        <authorList>
            <person name="Floudas D."/>
            <person name="Binder M."/>
            <person name="Riley R."/>
            <person name="Barry K."/>
            <person name="Blanchette R.A."/>
            <person name="Henrissat B."/>
            <person name="Martinez A.T."/>
            <person name="Otillar R."/>
            <person name="Spatafora J.W."/>
            <person name="Yadav J.S."/>
            <person name="Aerts A."/>
            <person name="Benoit I."/>
            <person name="Boyd A."/>
            <person name="Carlson A."/>
            <person name="Copeland A."/>
            <person name="Coutinho P.M."/>
            <person name="de Vries R.P."/>
            <person name="Ferreira P."/>
            <person name="Findley K."/>
            <person name="Foster B."/>
            <person name="Gaskell J."/>
            <person name="Glotzer D."/>
            <person name="Gorecki P."/>
            <person name="Heitman J."/>
            <person name="Hesse C."/>
            <person name="Hori C."/>
            <person name="Igarashi K."/>
            <person name="Jurgens J.A."/>
            <person name="Kallen N."/>
            <person name="Kersten P."/>
            <person name="Kohler A."/>
            <person name="Kuees U."/>
            <person name="Kumar T.K.A."/>
            <person name="Kuo A."/>
            <person name="LaButti K."/>
            <person name="Larrondo L.F."/>
            <person name="Lindquist E."/>
            <person name="Ling A."/>
            <person name="Lombard V."/>
            <person name="Lucas S."/>
            <person name="Lundell T."/>
            <person name="Martin R."/>
            <person name="McLaughlin D.J."/>
            <person name="Morgenstern I."/>
            <person name="Morin E."/>
            <person name="Murat C."/>
            <person name="Nagy L.G."/>
            <person name="Nolan M."/>
            <person name="Ohm R.A."/>
            <person name="Patyshakuliyeva A."/>
            <person name="Rokas A."/>
            <person name="Ruiz-Duenas F.J."/>
            <person name="Sabat G."/>
            <person name="Salamov A."/>
            <person name="Samejima M."/>
            <person name="Schmutz J."/>
            <person name="Slot J.C."/>
            <person name="St John F."/>
            <person name="Stenlid J."/>
            <person name="Sun H."/>
            <person name="Sun S."/>
            <person name="Syed K."/>
            <person name="Tsang A."/>
            <person name="Wiebenga A."/>
            <person name="Young D."/>
            <person name="Pisabarro A."/>
            <person name="Eastwood D.C."/>
            <person name="Martin F."/>
            <person name="Cullen D."/>
            <person name="Grigoriev I.V."/>
            <person name="Hibbett D.S."/>
        </authorList>
    </citation>
    <scope>NUCLEOTIDE SEQUENCE</scope>
    <source>
        <strain evidence="4">FP-58527</strain>
    </source>
</reference>
<dbReference type="OrthoDB" id="3214103at2759"/>
<organism evidence="3 4">
    <name type="scientific">Fomitopsis schrenkii</name>
    <name type="common">Brown rot fungus</name>
    <dbReference type="NCBI Taxonomy" id="2126942"/>
    <lineage>
        <taxon>Eukaryota</taxon>
        <taxon>Fungi</taxon>
        <taxon>Dikarya</taxon>
        <taxon>Basidiomycota</taxon>
        <taxon>Agaricomycotina</taxon>
        <taxon>Agaricomycetes</taxon>
        <taxon>Polyporales</taxon>
        <taxon>Fomitopsis</taxon>
    </lineage>
</organism>
<feature type="transmembrane region" description="Helical" evidence="2">
    <location>
        <begin position="181"/>
        <end position="200"/>
    </location>
</feature>
<feature type="compositionally biased region" description="Basic and acidic residues" evidence="1">
    <location>
        <begin position="289"/>
        <end position="305"/>
    </location>
</feature>
<evidence type="ECO:0000313" key="3">
    <source>
        <dbReference type="EMBL" id="EPS93972.1"/>
    </source>
</evidence>
<keyword evidence="2" id="KW-0812">Transmembrane</keyword>
<proteinExistence type="predicted"/>
<dbReference type="HOGENOM" id="CLU_044614_9_1_1"/>
<dbReference type="Proteomes" id="UP000015241">
    <property type="component" value="Unassembled WGS sequence"/>
</dbReference>